<gene>
    <name evidence="2" type="ORF">M231_06291</name>
</gene>
<comment type="caution">
    <text evidence="2">The sequence shown here is derived from an EMBL/GenBank/DDBJ whole genome shotgun (WGS) entry which is preliminary data.</text>
</comment>
<proteinExistence type="predicted"/>
<dbReference type="InParanoid" id="A0A4Q1BDT3"/>
<dbReference type="VEuPathDB" id="FungiDB:TREMEDRAFT_62552"/>
<keyword evidence="1" id="KW-0732">Signal</keyword>
<evidence type="ECO:0000256" key="1">
    <source>
        <dbReference type="SAM" id="SignalP"/>
    </source>
</evidence>
<reference evidence="2 3" key="1">
    <citation type="submission" date="2016-06" db="EMBL/GenBank/DDBJ databases">
        <title>Evolution of pathogenesis and genome organization in the Tremellales.</title>
        <authorList>
            <person name="Cuomo C."/>
            <person name="Litvintseva A."/>
            <person name="Heitman J."/>
            <person name="Chen Y."/>
            <person name="Sun S."/>
            <person name="Springer D."/>
            <person name="Dromer F."/>
            <person name="Young S."/>
            <person name="Zeng Q."/>
            <person name="Chapman S."/>
            <person name="Gujja S."/>
            <person name="Saif S."/>
            <person name="Birren B."/>
        </authorList>
    </citation>
    <scope>NUCLEOTIDE SEQUENCE [LARGE SCALE GENOMIC DNA]</scope>
    <source>
        <strain evidence="2 3">ATCC 28783</strain>
    </source>
</reference>
<dbReference type="AlphaFoldDB" id="A0A4Q1BDT3"/>
<feature type="signal peptide" evidence="1">
    <location>
        <begin position="1"/>
        <end position="15"/>
    </location>
</feature>
<keyword evidence="3" id="KW-1185">Reference proteome</keyword>
<organism evidence="2 3">
    <name type="scientific">Tremella mesenterica</name>
    <name type="common">Jelly fungus</name>
    <dbReference type="NCBI Taxonomy" id="5217"/>
    <lineage>
        <taxon>Eukaryota</taxon>
        <taxon>Fungi</taxon>
        <taxon>Dikarya</taxon>
        <taxon>Basidiomycota</taxon>
        <taxon>Agaricomycotina</taxon>
        <taxon>Tremellomycetes</taxon>
        <taxon>Tremellales</taxon>
        <taxon>Tremellaceae</taxon>
        <taxon>Tremella</taxon>
    </lineage>
</organism>
<name>A0A4Q1BDT3_TREME</name>
<evidence type="ECO:0000313" key="2">
    <source>
        <dbReference type="EMBL" id="RXK36447.1"/>
    </source>
</evidence>
<protein>
    <submittedName>
        <fullName evidence="2">Uncharacterized protein</fullName>
    </submittedName>
</protein>
<evidence type="ECO:0000313" key="3">
    <source>
        <dbReference type="Proteomes" id="UP000289152"/>
    </source>
</evidence>
<accession>A0A4Q1BDT3</accession>
<dbReference type="EMBL" id="SDIL01000097">
    <property type="protein sequence ID" value="RXK36447.1"/>
    <property type="molecule type" value="Genomic_DNA"/>
</dbReference>
<dbReference type="Proteomes" id="UP000289152">
    <property type="component" value="Unassembled WGS sequence"/>
</dbReference>
<sequence>MKFLALISFAVTVLAQGGIIVSNDDLSPCCYDGCATTVCEVFDNVNVEGRTYDEHCALFDMHQGYNFFFINDDEGNHAECNFTIPDGSVTTKVTIFDVSTWETDGPVYGGCV</sequence>
<feature type="chain" id="PRO_5020936044" evidence="1">
    <location>
        <begin position="16"/>
        <end position="112"/>
    </location>
</feature>